<organism evidence="2 3">
    <name type="scientific">Parasphingorhabdus cellanae</name>
    <dbReference type="NCBI Taxonomy" id="2806553"/>
    <lineage>
        <taxon>Bacteria</taxon>
        <taxon>Pseudomonadati</taxon>
        <taxon>Pseudomonadota</taxon>
        <taxon>Alphaproteobacteria</taxon>
        <taxon>Sphingomonadales</taxon>
        <taxon>Sphingomonadaceae</taxon>
        <taxon>Parasphingorhabdus</taxon>
    </lineage>
</organism>
<dbReference type="InterPro" id="IPR036108">
    <property type="entry name" value="4pyrrol_syn_uPrphyn_synt_sf"/>
</dbReference>
<gene>
    <name evidence="2" type="ORF">J4G78_09240</name>
</gene>
<keyword evidence="3" id="KW-1185">Reference proteome</keyword>
<dbReference type="RefSeq" id="WP_207986313.1">
    <property type="nucleotide sequence ID" value="NZ_CP071794.1"/>
</dbReference>
<sequence>MKRSLVILRPIDSARETENRAEKLGLSVIADPLFIIEPMEWTAPPAGQFDALMLTSANAVKYGGDMLSQYVQLPVLAVGDATAMAARQAGFTVTDIGNGGAEDLLQSLGPDRYPRILRLTGKDHVKTAASPQKLTLRRVYQAAALPLGESAQTALQQGHVVLLYSVRAAKILNDEMDRLQLERSNNDIVALSPAIAEAAGSRWKSVQAAEQPTDDALLSLAGRLCLP</sequence>
<dbReference type="Proteomes" id="UP000663923">
    <property type="component" value="Chromosome"/>
</dbReference>
<reference evidence="2 3" key="1">
    <citation type="submission" date="2021-03" db="EMBL/GenBank/DDBJ databases">
        <title>Complete genome of Parasphingorhabdus_sp.JHSY0214.</title>
        <authorList>
            <person name="Yoo J.H."/>
            <person name="Bae J.W."/>
        </authorList>
    </citation>
    <scope>NUCLEOTIDE SEQUENCE [LARGE SCALE GENOMIC DNA]</scope>
    <source>
        <strain evidence="2 3">JHSY0214</strain>
    </source>
</reference>
<dbReference type="SUPFAM" id="SSF69618">
    <property type="entry name" value="HemD-like"/>
    <property type="match status" value="1"/>
</dbReference>
<feature type="domain" description="Tetrapyrrole biosynthesis uroporphyrinogen III synthase" evidence="1">
    <location>
        <begin position="17"/>
        <end position="218"/>
    </location>
</feature>
<dbReference type="Pfam" id="PF02602">
    <property type="entry name" value="HEM4"/>
    <property type="match status" value="1"/>
</dbReference>
<name>A0ABX7T1S3_9SPHN</name>
<evidence type="ECO:0000259" key="1">
    <source>
        <dbReference type="Pfam" id="PF02602"/>
    </source>
</evidence>
<dbReference type="EMBL" id="CP071794">
    <property type="protein sequence ID" value="QTD54479.1"/>
    <property type="molecule type" value="Genomic_DNA"/>
</dbReference>
<dbReference type="CDD" id="cd06578">
    <property type="entry name" value="HemD"/>
    <property type="match status" value="1"/>
</dbReference>
<proteinExistence type="predicted"/>
<protein>
    <submittedName>
        <fullName evidence="2">Uroporphyrinogen-III synthase</fullName>
    </submittedName>
</protein>
<evidence type="ECO:0000313" key="3">
    <source>
        <dbReference type="Proteomes" id="UP000663923"/>
    </source>
</evidence>
<dbReference type="Gene3D" id="3.40.50.10090">
    <property type="match status" value="1"/>
</dbReference>
<dbReference type="InterPro" id="IPR003754">
    <property type="entry name" value="4pyrrol_synth_uPrphyn_synth"/>
</dbReference>
<accession>A0ABX7T1S3</accession>
<evidence type="ECO:0000313" key="2">
    <source>
        <dbReference type="EMBL" id="QTD54479.1"/>
    </source>
</evidence>